<evidence type="ECO:0000256" key="1">
    <source>
        <dbReference type="ARBA" id="ARBA00022741"/>
    </source>
</evidence>
<dbReference type="PANTHER" id="PTHR46844:SF1">
    <property type="entry name" value="SLR5058 PROTEIN"/>
    <property type="match status" value="1"/>
</dbReference>
<dbReference type="PANTHER" id="PTHR46844">
    <property type="entry name" value="SLR5058 PROTEIN"/>
    <property type="match status" value="1"/>
</dbReference>
<dbReference type="EMBL" id="BAABKB010000001">
    <property type="protein sequence ID" value="GAA4992994.1"/>
    <property type="molecule type" value="Genomic_DNA"/>
</dbReference>
<accession>A0ABP9IA23</accession>
<evidence type="ECO:0000313" key="6">
    <source>
        <dbReference type="Proteomes" id="UP001501759"/>
    </source>
</evidence>
<dbReference type="InterPro" id="IPR032675">
    <property type="entry name" value="LRR_dom_sf"/>
</dbReference>
<feature type="domain" description="NACHT" evidence="4">
    <location>
        <begin position="337"/>
        <end position="672"/>
    </location>
</feature>
<dbReference type="InterPro" id="IPR007111">
    <property type="entry name" value="NACHT_NTPase"/>
</dbReference>
<comment type="caution">
    <text evidence="5">The sequence shown here is derived from an EMBL/GenBank/DDBJ whole genome shotgun (WGS) entry which is preliminary data.</text>
</comment>
<evidence type="ECO:0000256" key="2">
    <source>
        <dbReference type="ARBA" id="ARBA00022840"/>
    </source>
</evidence>
<sequence>MDPSVLGTKLASSLIAPLVKKLFRRDGPGAGLVDEPVRLSALVSFRGEKRTLTEKDVHRLAAQLVRAALDSPGERPFPPDEETAVTDALSRKLLALGDLDMDDVQAVRLGHRELARKLHHRAPTGDLSADASFFLDSLTEWACVHVMHFFTQRSTFVARTLVEQTRLLAELVAKLDELITRVPRPDARDTSFERRYLAYVAKKQGQLTIYGIDLTNSPGKWPLDAAYLSLEATAPRKRLLGYVRPGTFTASRPGLGRNDGTALEETAGPVPGETAGTASAEEAPGTQPPTTAPYRQPADTDTRGTRAVPAPAKTEAGRRHLERFDSRPADQALAAHERVLLRGVAGSGKTTLVQWLAVSAARSAPKGPMSYLHERVPFVLPLRTLTRHGERLPVPDRFLEATGCPLAAGQPEGWADRVLGSRRGLVLVDGIDEVPDAERERTRVWLSDLISAYPGNRWLVTSRPSAVRENWLTDDDFAELTLSAMSPTDVAAFIERWHTAARIGSPDEDEALTTYKSQLLTAVRSKGDLGRLATNPLMCGLICALHRDRRGYLPQGRKELYEAALTMLLTRRDRERDILTLELQQEPQTQLLQRLAYWLIRNGRTELDRERAEQIIEEALPSVPAAAALGDAAAVFRHLLLRSGLLREPAPGAVDFIHRTFQDYLGARAAVEVWDIGLLIEHAADDQWEDVIRMAVAHSRPRERADILTELLAVGDRTTDVPVRNRVFLLAAACLEHAAELDPAVRLAVKERTSTLIPPSTSQEAVELATVGPLVLDLLPGPEELSVEEAGAVVATALHLASDAAIPYLTRFACHDSPRVRDRIVRSWSRFDTERFAREVIAQVDPHEVYFLITEAAQLRALRALGGRPMVDVQGDLPADQLRAYVTEVPPTHLCIRSNSTLTDVSFLGGATTLTRLEIDACPHLTDLSALTGQSIEALILSDLGPEPDLRPLATLHHLKELTFGFLLASGWPADTRFLHGWSAVAALPELVHLQMSVSLFALCPDSLELPGVTDLFLLDDMAGTLDLERVPAVFPHLTKLHIIGDVTTRARLDVSPLKAAHGLRELLVVPGGEGELCGADQLPERTVVHQPQRHLGGTTWTQQT</sequence>
<dbReference type="Gene3D" id="3.40.50.300">
    <property type="entry name" value="P-loop containing nucleotide triphosphate hydrolases"/>
    <property type="match status" value="1"/>
</dbReference>
<dbReference type="Pfam" id="PF22733">
    <property type="entry name" value="NNH1"/>
    <property type="match status" value="1"/>
</dbReference>
<dbReference type="Pfam" id="PF05729">
    <property type="entry name" value="NACHT"/>
    <property type="match status" value="1"/>
</dbReference>
<keyword evidence="6" id="KW-1185">Reference proteome</keyword>
<dbReference type="SUPFAM" id="SSF52058">
    <property type="entry name" value="L domain-like"/>
    <property type="match status" value="1"/>
</dbReference>
<proteinExistence type="predicted"/>
<gene>
    <name evidence="5" type="ORF">GCM10023335_00290</name>
</gene>
<dbReference type="Proteomes" id="UP001501759">
    <property type="component" value="Unassembled WGS sequence"/>
</dbReference>
<evidence type="ECO:0000256" key="3">
    <source>
        <dbReference type="SAM" id="MobiDB-lite"/>
    </source>
</evidence>
<dbReference type="RefSeq" id="WP_345639557.1">
    <property type="nucleotide sequence ID" value="NZ_BAABKB010000001.1"/>
</dbReference>
<reference evidence="6" key="1">
    <citation type="journal article" date="2019" name="Int. J. Syst. Evol. Microbiol.">
        <title>The Global Catalogue of Microorganisms (GCM) 10K type strain sequencing project: providing services to taxonomists for standard genome sequencing and annotation.</title>
        <authorList>
            <consortium name="The Broad Institute Genomics Platform"/>
            <consortium name="The Broad Institute Genome Sequencing Center for Infectious Disease"/>
            <person name="Wu L."/>
            <person name="Ma J."/>
        </authorList>
    </citation>
    <scope>NUCLEOTIDE SEQUENCE [LARGE SCALE GENOMIC DNA]</scope>
    <source>
        <strain evidence="6">JCM 18409</strain>
    </source>
</reference>
<dbReference type="SUPFAM" id="SSF52540">
    <property type="entry name" value="P-loop containing nucleoside triphosphate hydrolases"/>
    <property type="match status" value="1"/>
</dbReference>
<feature type="compositionally biased region" description="Low complexity" evidence="3">
    <location>
        <begin position="271"/>
        <end position="285"/>
    </location>
</feature>
<dbReference type="InterPro" id="IPR027417">
    <property type="entry name" value="P-loop_NTPase"/>
</dbReference>
<dbReference type="InterPro" id="IPR054547">
    <property type="entry name" value="NNH1"/>
</dbReference>
<keyword evidence="1" id="KW-0547">Nucleotide-binding</keyword>
<organism evidence="5 6">
    <name type="scientific">Streptomyces siamensis</name>
    <dbReference type="NCBI Taxonomy" id="1274986"/>
    <lineage>
        <taxon>Bacteria</taxon>
        <taxon>Bacillati</taxon>
        <taxon>Actinomycetota</taxon>
        <taxon>Actinomycetes</taxon>
        <taxon>Kitasatosporales</taxon>
        <taxon>Streptomycetaceae</taxon>
        <taxon>Streptomyces</taxon>
    </lineage>
</organism>
<feature type="region of interest" description="Disordered" evidence="3">
    <location>
        <begin position="249"/>
        <end position="319"/>
    </location>
</feature>
<keyword evidence="2" id="KW-0067">ATP-binding</keyword>
<evidence type="ECO:0000313" key="5">
    <source>
        <dbReference type="EMBL" id="GAA4992994.1"/>
    </source>
</evidence>
<protein>
    <recommendedName>
        <fullName evidence="4">NACHT domain-containing protein</fullName>
    </recommendedName>
</protein>
<dbReference type="Gene3D" id="3.80.10.10">
    <property type="entry name" value="Ribonuclease Inhibitor"/>
    <property type="match status" value="1"/>
</dbReference>
<dbReference type="PROSITE" id="PS50837">
    <property type="entry name" value="NACHT"/>
    <property type="match status" value="1"/>
</dbReference>
<evidence type="ECO:0000259" key="4">
    <source>
        <dbReference type="PROSITE" id="PS50837"/>
    </source>
</evidence>
<name>A0ABP9IA23_9ACTN</name>